<reference evidence="3" key="1">
    <citation type="submission" date="2020-12" db="EMBL/GenBank/DDBJ databases">
        <title>Metabolic potential, ecology and presence of endohyphal bacteria is reflected in genomic diversity of Mucoromycotina.</title>
        <authorList>
            <person name="Muszewska A."/>
            <person name="Okrasinska A."/>
            <person name="Steczkiewicz K."/>
            <person name="Drgas O."/>
            <person name="Orlowska M."/>
            <person name="Perlinska-Lenart U."/>
            <person name="Aleksandrzak-Piekarczyk T."/>
            <person name="Szatraj K."/>
            <person name="Zielenkiewicz U."/>
            <person name="Pilsyk S."/>
            <person name="Malc E."/>
            <person name="Mieczkowski P."/>
            <person name="Kruszewska J.S."/>
            <person name="Biernat P."/>
            <person name="Pawlowska J."/>
        </authorList>
    </citation>
    <scope>NUCLEOTIDE SEQUENCE</scope>
    <source>
        <strain evidence="3">WA0000067209</strain>
    </source>
</reference>
<evidence type="ECO:0000313" key="3">
    <source>
        <dbReference type="EMBL" id="KAG2178970.1"/>
    </source>
</evidence>
<dbReference type="EMBL" id="JAEPQZ010000007">
    <property type="protein sequence ID" value="KAG2178970.1"/>
    <property type="molecule type" value="Genomic_DNA"/>
</dbReference>
<evidence type="ECO:0000256" key="1">
    <source>
        <dbReference type="ARBA" id="ARBA00022801"/>
    </source>
</evidence>
<sequence length="291" mass="32483">MLSIKAKVLRLITRPFLYTKEGGDVQYLNIQGETRSIRVLKYLPPNQGKHPVHINLHGGGYTLGVADWDNFWCRRVADETSAVVFNIDYAKAPEYPFPAAIHDVRDVIASLSGDPDLDLSKLSIGGFSAGGGLACAYILYCMQNDLPIPKLCLPTYGYLDASTPYSEILAAVPEEVRAKSLPTFLMDLFRQSYTTDYDNYLVSPVFAPDDMLAKFPRTVVLTGELDSLHVDADKFADRLRENGVDVVHHVYEGAAHGWTHHREGEQNYNGKAKEESLALMIHEIKRLHDTA</sequence>
<dbReference type="AlphaFoldDB" id="A0A8H7UDI3"/>
<dbReference type="OrthoDB" id="19653at2759"/>
<dbReference type="SUPFAM" id="SSF53474">
    <property type="entry name" value="alpha/beta-Hydrolases"/>
    <property type="match status" value="1"/>
</dbReference>
<comment type="caution">
    <text evidence="3">The sequence shown here is derived from an EMBL/GenBank/DDBJ whole genome shotgun (WGS) entry which is preliminary data.</text>
</comment>
<evidence type="ECO:0000313" key="4">
    <source>
        <dbReference type="Proteomes" id="UP000654370"/>
    </source>
</evidence>
<dbReference type="InterPro" id="IPR013094">
    <property type="entry name" value="AB_hydrolase_3"/>
</dbReference>
<feature type="domain" description="Alpha/beta hydrolase fold-3" evidence="2">
    <location>
        <begin position="54"/>
        <end position="259"/>
    </location>
</feature>
<evidence type="ECO:0000259" key="2">
    <source>
        <dbReference type="Pfam" id="PF07859"/>
    </source>
</evidence>
<name>A0A8H7UDI3_MORIS</name>
<proteinExistence type="predicted"/>
<dbReference type="Pfam" id="PF07859">
    <property type="entry name" value="Abhydrolase_3"/>
    <property type="match status" value="1"/>
</dbReference>
<keyword evidence="1" id="KW-0378">Hydrolase</keyword>
<protein>
    <recommendedName>
        <fullName evidence="2">Alpha/beta hydrolase fold-3 domain-containing protein</fullName>
    </recommendedName>
</protein>
<dbReference type="InterPro" id="IPR050300">
    <property type="entry name" value="GDXG_lipolytic_enzyme"/>
</dbReference>
<gene>
    <name evidence="3" type="ORF">INT43_001817</name>
</gene>
<organism evidence="3 4">
    <name type="scientific">Mortierella isabellina</name>
    <name type="common">Filamentous fungus</name>
    <name type="synonym">Umbelopsis isabellina</name>
    <dbReference type="NCBI Taxonomy" id="91625"/>
    <lineage>
        <taxon>Eukaryota</taxon>
        <taxon>Fungi</taxon>
        <taxon>Fungi incertae sedis</taxon>
        <taxon>Mucoromycota</taxon>
        <taxon>Mucoromycotina</taxon>
        <taxon>Umbelopsidomycetes</taxon>
        <taxon>Umbelopsidales</taxon>
        <taxon>Umbelopsidaceae</taxon>
        <taxon>Umbelopsis</taxon>
    </lineage>
</organism>
<dbReference type="PANTHER" id="PTHR48081:SF3">
    <property type="entry name" value="ALPHA_BETA HYDROLASE FOLD-3 DOMAIN-CONTAINING PROTEIN"/>
    <property type="match status" value="1"/>
</dbReference>
<dbReference type="PANTHER" id="PTHR48081">
    <property type="entry name" value="AB HYDROLASE SUPERFAMILY PROTEIN C4A8.06C"/>
    <property type="match status" value="1"/>
</dbReference>
<dbReference type="Proteomes" id="UP000654370">
    <property type="component" value="Unassembled WGS sequence"/>
</dbReference>
<dbReference type="Gene3D" id="3.40.50.1820">
    <property type="entry name" value="alpha/beta hydrolase"/>
    <property type="match status" value="1"/>
</dbReference>
<dbReference type="GO" id="GO:0016787">
    <property type="term" value="F:hydrolase activity"/>
    <property type="evidence" value="ECO:0007669"/>
    <property type="project" value="UniProtKB-KW"/>
</dbReference>
<dbReference type="InterPro" id="IPR029058">
    <property type="entry name" value="AB_hydrolase_fold"/>
</dbReference>
<keyword evidence="4" id="KW-1185">Reference proteome</keyword>
<accession>A0A8H7UDI3</accession>